<comment type="caution">
    <text evidence="1">The sequence shown here is derived from an EMBL/GenBank/DDBJ whole genome shotgun (WGS) entry which is preliminary data.</text>
</comment>
<keyword evidence="2" id="KW-1185">Reference proteome</keyword>
<evidence type="ECO:0000313" key="1">
    <source>
        <dbReference type="EMBL" id="KAF4312134.1"/>
    </source>
</evidence>
<sequence>MGTRNLILVYYKGQYVIAQYCQWDGYPSGQDVLKNVIDADLLYEPDETQLEAWEWEAELLEEEYSERFRKGTFVERRSNPEQWRRPIEMVCPTMSGSTGARILEYAAGATAPFPIVKSMSWAGDLEWAYVLDLDEGLLEVYGGGYWDRVDRPQSDRFEGDDCAIENWPEDICIGKWSLDALPDKDEFVKTCDPPKKDTAEGE</sequence>
<proteinExistence type="predicted"/>
<gene>
    <name evidence="1" type="ORF">GTA08_BOTSDO12208</name>
</gene>
<organism evidence="1 2">
    <name type="scientific">Botryosphaeria dothidea</name>
    <dbReference type="NCBI Taxonomy" id="55169"/>
    <lineage>
        <taxon>Eukaryota</taxon>
        <taxon>Fungi</taxon>
        <taxon>Dikarya</taxon>
        <taxon>Ascomycota</taxon>
        <taxon>Pezizomycotina</taxon>
        <taxon>Dothideomycetes</taxon>
        <taxon>Dothideomycetes incertae sedis</taxon>
        <taxon>Botryosphaeriales</taxon>
        <taxon>Botryosphaeriaceae</taxon>
        <taxon>Botryosphaeria</taxon>
    </lineage>
</organism>
<dbReference type="AlphaFoldDB" id="A0A8H4J3N4"/>
<accession>A0A8H4J3N4</accession>
<protein>
    <submittedName>
        <fullName evidence="1">Uncharacterized protein</fullName>
    </submittedName>
</protein>
<dbReference type="Proteomes" id="UP000572817">
    <property type="component" value="Unassembled WGS sequence"/>
</dbReference>
<reference evidence="1" key="1">
    <citation type="submission" date="2020-04" db="EMBL/GenBank/DDBJ databases">
        <title>Genome Assembly and Annotation of Botryosphaeria dothidea sdau 11-99, a Latent Pathogen of Apple Fruit Ring Rot in China.</title>
        <authorList>
            <person name="Yu C."/>
            <person name="Diao Y."/>
            <person name="Lu Q."/>
            <person name="Zhao J."/>
            <person name="Cui S."/>
            <person name="Peng C."/>
            <person name="He B."/>
            <person name="Liu H."/>
        </authorList>
    </citation>
    <scope>NUCLEOTIDE SEQUENCE [LARGE SCALE GENOMIC DNA]</scope>
    <source>
        <strain evidence="1">Sdau11-99</strain>
    </source>
</reference>
<evidence type="ECO:0000313" key="2">
    <source>
        <dbReference type="Proteomes" id="UP000572817"/>
    </source>
</evidence>
<dbReference type="OrthoDB" id="3938867at2759"/>
<dbReference type="EMBL" id="WWBZ02000007">
    <property type="protein sequence ID" value="KAF4312134.1"/>
    <property type="molecule type" value="Genomic_DNA"/>
</dbReference>
<name>A0A8H4J3N4_9PEZI</name>